<feature type="chain" id="PRO_5046415366" evidence="6">
    <location>
        <begin position="21"/>
        <end position="432"/>
    </location>
</feature>
<protein>
    <submittedName>
        <fullName evidence="7">MipA/OmpV family protein</fullName>
    </submittedName>
</protein>
<organism evidence="7 8">
    <name type="scientific">Ferrimonas pelagia</name>
    <dbReference type="NCBI Taxonomy" id="1177826"/>
    <lineage>
        <taxon>Bacteria</taxon>
        <taxon>Pseudomonadati</taxon>
        <taxon>Pseudomonadota</taxon>
        <taxon>Gammaproteobacteria</taxon>
        <taxon>Alteromonadales</taxon>
        <taxon>Ferrimonadaceae</taxon>
        <taxon>Ferrimonas</taxon>
    </lineage>
</organism>
<dbReference type="Proteomes" id="UP001499988">
    <property type="component" value="Unassembled WGS sequence"/>
</dbReference>
<evidence type="ECO:0000256" key="1">
    <source>
        <dbReference type="ARBA" id="ARBA00004442"/>
    </source>
</evidence>
<evidence type="ECO:0000256" key="6">
    <source>
        <dbReference type="SAM" id="SignalP"/>
    </source>
</evidence>
<accession>A0ABP9F6Z3</accession>
<sequence>MSLRSVIAAALVALSWPILAAPGAEQRPEWGIAIGARYADIPFQTDVDQVMDITPLMYFNSEHFYIHGLEAGFHLWGNERHQTALFSRFRFFDIPADYQNEYQEDSFDTGWRYRYLPGQDDYFDVELLSDGNGRSYGHFRYGFYHQEGKLELWPELSLDWRSSSFNDKYYGLGLYESGGDIGGSVGMEARYHIASNLYLMGNAKISAFGGPLGDLPTLDSRYNIETFFGFGFFPEPSKRGGRVSYDSLEGHYVRVAHGYATESNMGDIFGGSWVKDPFENQLTSVFWGFPLTQELFGLPLDIYLTPGAIVHHSSEVQDQTFEGVLALKAYYTFTWPIRWRFGAGEGLSYVKDITHIEQIEMDRKGYRPSKLMNYVDISLDVNMGDLLGWSKLDNLWLGYSLHHRSSIFETSSQFGRIKGGSNYNTIALQWHF</sequence>
<dbReference type="PANTHER" id="PTHR38776">
    <property type="entry name" value="MLTA-INTERACTING PROTEIN-RELATED"/>
    <property type="match status" value="1"/>
</dbReference>
<comment type="caution">
    <text evidence="7">The sequence shown here is derived from an EMBL/GenBank/DDBJ whole genome shotgun (WGS) entry which is preliminary data.</text>
</comment>
<comment type="subcellular location">
    <subcellularLocation>
        <location evidence="1">Cell outer membrane</location>
    </subcellularLocation>
</comment>
<dbReference type="PANTHER" id="PTHR38776:SF1">
    <property type="entry name" value="MLTA-INTERACTING PROTEIN-RELATED"/>
    <property type="match status" value="1"/>
</dbReference>
<name>A0ABP9F6Z3_9GAMM</name>
<dbReference type="InterPro" id="IPR010583">
    <property type="entry name" value="MipA"/>
</dbReference>
<evidence type="ECO:0000256" key="2">
    <source>
        <dbReference type="ARBA" id="ARBA00005722"/>
    </source>
</evidence>
<keyword evidence="8" id="KW-1185">Reference proteome</keyword>
<dbReference type="RefSeq" id="WP_345336073.1">
    <property type="nucleotide sequence ID" value="NZ_BAABJZ010000090.1"/>
</dbReference>
<evidence type="ECO:0000256" key="3">
    <source>
        <dbReference type="ARBA" id="ARBA00022729"/>
    </source>
</evidence>
<evidence type="ECO:0000313" key="7">
    <source>
        <dbReference type="EMBL" id="GAA4893378.1"/>
    </source>
</evidence>
<keyword evidence="5" id="KW-0998">Cell outer membrane</keyword>
<reference evidence="8" key="1">
    <citation type="journal article" date="2019" name="Int. J. Syst. Evol. Microbiol.">
        <title>The Global Catalogue of Microorganisms (GCM) 10K type strain sequencing project: providing services to taxonomists for standard genome sequencing and annotation.</title>
        <authorList>
            <consortium name="The Broad Institute Genomics Platform"/>
            <consortium name="The Broad Institute Genome Sequencing Center for Infectious Disease"/>
            <person name="Wu L."/>
            <person name="Ma J."/>
        </authorList>
    </citation>
    <scope>NUCLEOTIDE SEQUENCE [LARGE SCALE GENOMIC DNA]</scope>
    <source>
        <strain evidence="8">JCM 18401</strain>
    </source>
</reference>
<dbReference type="Pfam" id="PF06629">
    <property type="entry name" value="MipA"/>
    <property type="match status" value="1"/>
</dbReference>
<evidence type="ECO:0000313" key="8">
    <source>
        <dbReference type="Proteomes" id="UP001499988"/>
    </source>
</evidence>
<evidence type="ECO:0000256" key="5">
    <source>
        <dbReference type="ARBA" id="ARBA00023237"/>
    </source>
</evidence>
<feature type="signal peptide" evidence="6">
    <location>
        <begin position="1"/>
        <end position="20"/>
    </location>
</feature>
<proteinExistence type="inferred from homology"/>
<gene>
    <name evidence="7" type="ORF">GCM10023333_28270</name>
</gene>
<dbReference type="EMBL" id="BAABJZ010000090">
    <property type="protein sequence ID" value="GAA4893378.1"/>
    <property type="molecule type" value="Genomic_DNA"/>
</dbReference>
<evidence type="ECO:0000256" key="4">
    <source>
        <dbReference type="ARBA" id="ARBA00023136"/>
    </source>
</evidence>
<keyword evidence="3 6" id="KW-0732">Signal</keyword>
<comment type="similarity">
    <text evidence="2">Belongs to the MipA/OmpV family.</text>
</comment>
<keyword evidence="4" id="KW-0472">Membrane</keyword>